<dbReference type="EMBL" id="ML994147">
    <property type="protein sequence ID" value="KAF2198391.1"/>
    <property type="molecule type" value="Genomic_DNA"/>
</dbReference>
<keyword evidence="5" id="KW-0472">Membrane</keyword>
<dbReference type="GO" id="GO:0016020">
    <property type="term" value="C:membrane"/>
    <property type="evidence" value="ECO:0007669"/>
    <property type="project" value="UniProtKB-SubCell"/>
</dbReference>
<name>A0A9P4JFE3_9PLEO</name>
<comment type="similarity">
    <text evidence="2">Belongs to the RUS1 family.</text>
</comment>
<evidence type="ECO:0000313" key="8">
    <source>
        <dbReference type="EMBL" id="KAF2198391.1"/>
    </source>
</evidence>
<evidence type="ECO:0000259" key="7">
    <source>
        <dbReference type="Pfam" id="PF24160"/>
    </source>
</evidence>
<evidence type="ECO:0000256" key="2">
    <source>
        <dbReference type="ARBA" id="ARBA00007558"/>
    </source>
</evidence>
<dbReference type="PANTHER" id="PTHR12770:SF31">
    <property type="entry name" value="RUS FAMILY MEMBER 1"/>
    <property type="match status" value="1"/>
</dbReference>
<evidence type="ECO:0000259" key="6">
    <source>
        <dbReference type="Pfam" id="PF04884"/>
    </source>
</evidence>
<dbReference type="InterPro" id="IPR054549">
    <property type="entry name" value="UVB_sens_RUS_dom"/>
</dbReference>
<sequence length="475" mass="52083">MDSKLLEIEERDEAGNLTASYYESSTHGSSVSRIDVQYPEKTKGYLQRLIDVFLPAGYPHSVTEDYIQYQIYDSLQAFSSSIAGLLSSRAVLEGVGVGDPTATAHSALLLTIFQDSLGRLATILFAYRIGLALEPECKMYRLLADIFNDTAMVLDCISPAIPGKAMRVGVLAGSSVLRSLCGVAAGSAKASLSAHFARAGNLGEVNAKDSSQETVISLLGMLAGTLIVSHITTPSATWSTLILLLSIHLLTNHRAVRAVSMTTLNRQRANIVFSHLLQHDKVLKPTEVSKMERIFERDGVLRWFGDKDGRDEIVGWAKIGVGLGSVVGCLERDAKNTTGGRNDLQHGGVKFSDLLRLFADEAYILYYDMSASTIFIVLKSHCKPIDQIQAWAHALLLARGVGREKDVDQKVLEGLELRRDDQHVANFKLAEMSKNMVKDVLQRNEERLRKAGWDLDVASLETRSGVKICAAKKDM</sequence>
<comment type="subcellular location">
    <subcellularLocation>
        <location evidence="1">Membrane</location>
    </subcellularLocation>
</comment>
<dbReference type="InterPro" id="IPR006968">
    <property type="entry name" value="RUS_fam"/>
</dbReference>
<evidence type="ECO:0000313" key="9">
    <source>
        <dbReference type="Proteomes" id="UP000799536"/>
    </source>
</evidence>
<evidence type="ECO:0000256" key="5">
    <source>
        <dbReference type="ARBA" id="ARBA00023136"/>
    </source>
</evidence>
<comment type="caution">
    <text evidence="8">The sequence shown here is derived from an EMBL/GenBank/DDBJ whole genome shotgun (WGS) entry which is preliminary data.</text>
</comment>
<evidence type="ECO:0000256" key="4">
    <source>
        <dbReference type="ARBA" id="ARBA00022989"/>
    </source>
</evidence>
<keyword evidence="3" id="KW-0812">Transmembrane</keyword>
<dbReference type="PANTHER" id="PTHR12770">
    <property type="entry name" value="RUS1 FAMILY PROTEIN C16ORF58"/>
    <property type="match status" value="1"/>
</dbReference>
<proteinExistence type="inferred from homology"/>
<accession>A0A9P4JFE3</accession>
<reference evidence="8" key="1">
    <citation type="journal article" date="2020" name="Stud. Mycol.">
        <title>101 Dothideomycetes genomes: a test case for predicting lifestyles and emergence of pathogens.</title>
        <authorList>
            <person name="Haridas S."/>
            <person name="Albert R."/>
            <person name="Binder M."/>
            <person name="Bloem J."/>
            <person name="Labutti K."/>
            <person name="Salamov A."/>
            <person name="Andreopoulos B."/>
            <person name="Baker S."/>
            <person name="Barry K."/>
            <person name="Bills G."/>
            <person name="Bluhm B."/>
            <person name="Cannon C."/>
            <person name="Castanera R."/>
            <person name="Culley D."/>
            <person name="Daum C."/>
            <person name="Ezra D."/>
            <person name="Gonzalez J."/>
            <person name="Henrissat B."/>
            <person name="Kuo A."/>
            <person name="Liang C."/>
            <person name="Lipzen A."/>
            <person name="Lutzoni F."/>
            <person name="Magnuson J."/>
            <person name="Mondo S."/>
            <person name="Nolan M."/>
            <person name="Ohm R."/>
            <person name="Pangilinan J."/>
            <person name="Park H.-J."/>
            <person name="Ramirez L."/>
            <person name="Alfaro M."/>
            <person name="Sun H."/>
            <person name="Tritt A."/>
            <person name="Yoshinaga Y."/>
            <person name="Zwiers L.-H."/>
            <person name="Turgeon B."/>
            <person name="Goodwin S."/>
            <person name="Spatafora J."/>
            <person name="Crous P."/>
            <person name="Grigoriev I."/>
        </authorList>
    </citation>
    <scope>NUCLEOTIDE SEQUENCE</scope>
    <source>
        <strain evidence="8">ATCC 74209</strain>
    </source>
</reference>
<dbReference type="OrthoDB" id="364779at2759"/>
<dbReference type="AlphaFoldDB" id="A0A9P4JFE3"/>
<dbReference type="Proteomes" id="UP000799536">
    <property type="component" value="Unassembled WGS sequence"/>
</dbReference>
<feature type="domain" description="Protein root UVB sensitive/RUS" evidence="6">
    <location>
        <begin position="41"/>
        <end position="279"/>
    </location>
</feature>
<dbReference type="Pfam" id="PF24160">
    <property type="entry name" value="UVB_sens_C"/>
    <property type="match status" value="1"/>
</dbReference>
<organism evidence="8 9">
    <name type="scientific">Delitschia confertaspora ATCC 74209</name>
    <dbReference type="NCBI Taxonomy" id="1513339"/>
    <lineage>
        <taxon>Eukaryota</taxon>
        <taxon>Fungi</taxon>
        <taxon>Dikarya</taxon>
        <taxon>Ascomycota</taxon>
        <taxon>Pezizomycotina</taxon>
        <taxon>Dothideomycetes</taxon>
        <taxon>Pleosporomycetidae</taxon>
        <taxon>Pleosporales</taxon>
        <taxon>Delitschiaceae</taxon>
        <taxon>Delitschia</taxon>
    </lineage>
</organism>
<gene>
    <name evidence="8" type="ORF">GQ43DRAFT_483327</name>
</gene>
<evidence type="ECO:0000256" key="3">
    <source>
        <dbReference type="ARBA" id="ARBA00022692"/>
    </source>
</evidence>
<dbReference type="Pfam" id="PF04884">
    <property type="entry name" value="UVB_sens_prot"/>
    <property type="match status" value="1"/>
</dbReference>
<feature type="domain" description="Root UVB sensitive protein C-terminal" evidence="7">
    <location>
        <begin position="360"/>
        <end position="461"/>
    </location>
</feature>
<protein>
    <submittedName>
        <fullName evidence="8">DUF647-domain-containing protein</fullName>
    </submittedName>
</protein>
<dbReference type="InterPro" id="IPR055412">
    <property type="entry name" value="UVB_sens_C"/>
</dbReference>
<keyword evidence="9" id="KW-1185">Reference proteome</keyword>
<keyword evidence="4" id="KW-1133">Transmembrane helix</keyword>
<evidence type="ECO:0000256" key="1">
    <source>
        <dbReference type="ARBA" id="ARBA00004370"/>
    </source>
</evidence>